<dbReference type="EMBL" id="MGJI01000016">
    <property type="protein sequence ID" value="OGN04915.1"/>
    <property type="molecule type" value="Genomic_DNA"/>
</dbReference>
<name>A0A1F8EVL4_9BACT</name>
<evidence type="ECO:0000313" key="3">
    <source>
        <dbReference type="Proteomes" id="UP000177507"/>
    </source>
</evidence>
<evidence type="ECO:0000256" key="1">
    <source>
        <dbReference type="SAM" id="Coils"/>
    </source>
</evidence>
<proteinExistence type="predicted"/>
<sequence>MNPGIQTPSKNIRAHKDVASSIVELLRGTECGIFNRTSWSRQHGFSTSSVSYAISRLIDLGIAVNEAGTLKLTERYLEGDSWRAVFGKKVVRKSKDQVQRSIEDIHKSAEADKVRAAAIITICEEIQTAEARRNKIKEEAEERMAEIDLSIREARERLTRLQAGDADALDSTQEHIKAFNDFSRRGPLMVRRLVVDDKAGGAVLTSLEAANVGNRGPARR</sequence>
<gene>
    <name evidence="2" type="ORF">A2831_02575</name>
</gene>
<accession>A0A1F8EVL4</accession>
<protein>
    <submittedName>
        <fullName evidence="2">Uncharacterized protein</fullName>
    </submittedName>
</protein>
<organism evidence="2 3">
    <name type="scientific">Candidatus Yanofskybacteria bacterium RIFCSPHIGHO2_01_FULL_44_17</name>
    <dbReference type="NCBI Taxonomy" id="1802668"/>
    <lineage>
        <taxon>Bacteria</taxon>
        <taxon>Candidatus Yanofskyibacteriota</taxon>
    </lineage>
</organism>
<feature type="coiled-coil region" evidence="1">
    <location>
        <begin position="119"/>
        <end position="157"/>
    </location>
</feature>
<keyword evidence="1" id="KW-0175">Coiled coil</keyword>
<dbReference type="STRING" id="1802668.A2831_02575"/>
<evidence type="ECO:0000313" key="2">
    <source>
        <dbReference type="EMBL" id="OGN04915.1"/>
    </source>
</evidence>
<reference evidence="2 3" key="1">
    <citation type="journal article" date="2016" name="Nat. Commun.">
        <title>Thousands of microbial genomes shed light on interconnected biogeochemical processes in an aquifer system.</title>
        <authorList>
            <person name="Anantharaman K."/>
            <person name="Brown C.T."/>
            <person name="Hug L.A."/>
            <person name="Sharon I."/>
            <person name="Castelle C.J."/>
            <person name="Probst A.J."/>
            <person name="Thomas B.C."/>
            <person name="Singh A."/>
            <person name="Wilkins M.J."/>
            <person name="Karaoz U."/>
            <person name="Brodie E.L."/>
            <person name="Williams K.H."/>
            <person name="Hubbard S.S."/>
            <person name="Banfield J.F."/>
        </authorList>
    </citation>
    <scope>NUCLEOTIDE SEQUENCE [LARGE SCALE GENOMIC DNA]</scope>
</reference>
<comment type="caution">
    <text evidence="2">The sequence shown here is derived from an EMBL/GenBank/DDBJ whole genome shotgun (WGS) entry which is preliminary data.</text>
</comment>
<dbReference type="AlphaFoldDB" id="A0A1F8EVL4"/>
<dbReference type="Proteomes" id="UP000177507">
    <property type="component" value="Unassembled WGS sequence"/>
</dbReference>